<organism evidence="1 2">
    <name type="scientific">Lentinula aff. lateritia</name>
    <dbReference type="NCBI Taxonomy" id="2804960"/>
    <lineage>
        <taxon>Eukaryota</taxon>
        <taxon>Fungi</taxon>
        <taxon>Dikarya</taxon>
        <taxon>Basidiomycota</taxon>
        <taxon>Agaricomycotina</taxon>
        <taxon>Agaricomycetes</taxon>
        <taxon>Agaricomycetidae</taxon>
        <taxon>Agaricales</taxon>
        <taxon>Marasmiineae</taxon>
        <taxon>Omphalotaceae</taxon>
        <taxon>Lentinula</taxon>
    </lineage>
</organism>
<protein>
    <submittedName>
        <fullName evidence="1">Uncharacterized protein</fullName>
    </submittedName>
</protein>
<sequence>MMCLVPSKELDPFASLRGQGVLSGAPKMVSPPKASKMISSSPATKAPVVTSRALRRNREIKGLKADASTFFSSPHSTHSRDSNNELLSGFPSADTAPRASSSTKASVVRREAKSKTTVKVVEDSTVSDPPLATMVYKRVWLPPHSRKITSTASKGKARQVVITDDDSASNKVESEDEDEEEDIVPPPKRLKTTSSISGMQDLLQINWAICDSGLHFGARFRGLGSVKVMYTR</sequence>
<gene>
    <name evidence="1" type="ORF">F5876DRAFT_84194</name>
</gene>
<name>A0ACC1TGP8_9AGAR</name>
<dbReference type="EMBL" id="MU796587">
    <property type="protein sequence ID" value="KAJ3803891.1"/>
    <property type="molecule type" value="Genomic_DNA"/>
</dbReference>
<proteinExistence type="predicted"/>
<evidence type="ECO:0000313" key="1">
    <source>
        <dbReference type="EMBL" id="KAJ3803891.1"/>
    </source>
</evidence>
<evidence type="ECO:0000313" key="2">
    <source>
        <dbReference type="Proteomes" id="UP001163835"/>
    </source>
</evidence>
<keyword evidence="2" id="KW-1185">Reference proteome</keyword>
<reference evidence="1" key="1">
    <citation type="submission" date="2022-09" db="EMBL/GenBank/DDBJ databases">
        <title>A Global Phylogenomic Analysis of the Shiitake Genus Lentinula.</title>
        <authorList>
            <consortium name="DOE Joint Genome Institute"/>
            <person name="Sierra-Patev S."/>
            <person name="Min B."/>
            <person name="Naranjo-Ortiz M."/>
            <person name="Looney B."/>
            <person name="Konkel Z."/>
            <person name="Slot J.C."/>
            <person name="Sakamoto Y."/>
            <person name="Steenwyk J.L."/>
            <person name="Rokas A."/>
            <person name="Carro J."/>
            <person name="Camarero S."/>
            <person name="Ferreira P."/>
            <person name="Molpeceres G."/>
            <person name="Ruiz-Duenas F.J."/>
            <person name="Serrano A."/>
            <person name="Henrissat B."/>
            <person name="Drula E."/>
            <person name="Hughes K.W."/>
            <person name="Mata J.L."/>
            <person name="Ishikawa N.K."/>
            <person name="Vargas-Isla R."/>
            <person name="Ushijima S."/>
            <person name="Smith C.A."/>
            <person name="Ahrendt S."/>
            <person name="Andreopoulos W."/>
            <person name="He G."/>
            <person name="Labutti K."/>
            <person name="Lipzen A."/>
            <person name="Ng V."/>
            <person name="Riley R."/>
            <person name="Sandor L."/>
            <person name="Barry K."/>
            <person name="Martinez A.T."/>
            <person name="Xiao Y."/>
            <person name="Gibbons J.G."/>
            <person name="Terashima K."/>
            <person name="Grigoriev I.V."/>
            <person name="Hibbett D.S."/>
        </authorList>
    </citation>
    <scope>NUCLEOTIDE SEQUENCE</scope>
    <source>
        <strain evidence="1">TMI1499</strain>
    </source>
</reference>
<comment type="caution">
    <text evidence="1">The sequence shown here is derived from an EMBL/GenBank/DDBJ whole genome shotgun (WGS) entry which is preliminary data.</text>
</comment>
<accession>A0ACC1TGP8</accession>
<dbReference type="Proteomes" id="UP001163835">
    <property type="component" value="Unassembled WGS sequence"/>
</dbReference>